<sequence>MVSNSDHVTTASKRQYTKHITNISCHPPARISPHKELKAILMRATCGATFTLGTIVGLSGNLAFAADCGAPAGGAATCIAPGGNPYNGGIIYNNPGSFTLNVGSGIVVDRAAADFNDGIQVHDESGVPLTVNLDTGVTIKTDGLHADGVEVMGTGRITISSGADVTANSDNTDFNGTSGLFGWIEQIAGTGDISINQLAGSTIRATGDDVFGIYGLNKGSGSVTLESSGAIFTAGVYAYGINAFNYSSIGANTTVILGALGSVVTDGESAAGLYSLNSGSGNAIARADGTITTLQDWSDGVLADVHWVLND</sequence>
<name>A0A1I3R6N9_9HYPH</name>
<evidence type="ECO:0008006" key="3">
    <source>
        <dbReference type="Google" id="ProtNLM"/>
    </source>
</evidence>
<organism evidence="1 2">
    <name type="scientific">Aquamicrobium aerolatum DSM 21857</name>
    <dbReference type="NCBI Taxonomy" id="1121003"/>
    <lineage>
        <taxon>Bacteria</taxon>
        <taxon>Pseudomonadati</taxon>
        <taxon>Pseudomonadota</taxon>
        <taxon>Alphaproteobacteria</taxon>
        <taxon>Hyphomicrobiales</taxon>
        <taxon>Phyllobacteriaceae</taxon>
        <taxon>Aerobium</taxon>
    </lineage>
</organism>
<dbReference type="EMBL" id="FORF01000018">
    <property type="protein sequence ID" value="SFJ41785.1"/>
    <property type="molecule type" value="Genomic_DNA"/>
</dbReference>
<dbReference type="OrthoDB" id="9773411at2"/>
<gene>
    <name evidence="1" type="ORF">SAMN03080618_02900</name>
</gene>
<dbReference type="Proteomes" id="UP000242763">
    <property type="component" value="Unassembled WGS sequence"/>
</dbReference>
<reference evidence="2" key="1">
    <citation type="submission" date="2016-10" db="EMBL/GenBank/DDBJ databases">
        <authorList>
            <person name="Varghese N."/>
            <person name="Submissions S."/>
        </authorList>
    </citation>
    <scope>NUCLEOTIDE SEQUENCE [LARGE SCALE GENOMIC DNA]</scope>
    <source>
        <strain evidence="2">DSM 21857</strain>
    </source>
</reference>
<keyword evidence="2" id="KW-1185">Reference proteome</keyword>
<evidence type="ECO:0000313" key="2">
    <source>
        <dbReference type="Proteomes" id="UP000242763"/>
    </source>
</evidence>
<dbReference type="AlphaFoldDB" id="A0A1I3R6N9"/>
<accession>A0A1I3R6N9</accession>
<dbReference type="STRING" id="1121003.SAMN03080618_02900"/>
<protein>
    <recommendedName>
        <fullName evidence="3">Autotransporter outer membrane beta-barrel domain-containing protein</fullName>
    </recommendedName>
</protein>
<evidence type="ECO:0000313" key="1">
    <source>
        <dbReference type="EMBL" id="SFJ41785.1"/>
    </source>
</evidence>
<dbReference type="RefSeq" id="WP_139207936.1">
    <property type="nucleotide sequence ID" value="NZ_FORF01000018.1"/>
</dbReference>
<proteinExistence type="predicted"/>